<dbReference type="AlphaFoldDB" id="A0A369HZJ8"/>
<organism evidence="3 4">
    <name type="scientific">Runella aurantiaca</name>
    <dbReference type="NCBI Taxonomy" id="2282308"/>
    <lineage>
        <taxon>Bacteria</taxon>
        <taxon>Pseudomonadati</taxon>
        <taxon>Bacteroidota</taxon>
        <taxon>Cytophagia</taxon>
        <taxon>Cytophagales</taxon>
        <taxon>Spirosomataceae</taxon>
        <taxon>Runella</taxon>
    </lineage>
</organism>
<feature type="chain" id="PRO_5016768945" evidence="1">
    <location>
        <begin position="20"/>
        <end position="157"/>
    </location>
</feature>
<feature type="domain" description="DUF3347" evidence="2">
    <location>
        <begin position="34"/>
        <end position="111"/>
    </location>
</feature>
<evidence type="ECO:0000256" key="1">
    <source>
        <dbReference type="SAM" id="SignalP"/>
    </source>
</evidence>
<dbReference type="InterPro" id="IPR021782">
    <property type="entry name" value="DUF3347"/>
</dbReference>
<dbReference type="RefSeq" id="WP_114464122.1">
    <property type="nucleotide sequence ID" value="NZ_QPIW01000036.1"/>
</dbReference>
<name>A0A369HZJ8_9BACT</name>
<dbReference type="Pfam" id="PF11827">
    <property type="entry name" value="DUF3347"/>
    <property type="match status" value="1"/>
</dbReference>
<keyword evidence="1" id="KW-0732">Signal</keyword>
<reference evidence="3 4" key="1">
    <citation type="submission" date="2018-07" db="EMBL/GenBank/DDBJ databases">
        <title>Genome analysis of Runella aurantiaca.</title>
        <authorList>
            <person name="Yang X."/>
        </authorList>
    </citation>
    <scope>NUCLEOTIDE SEQUENCE [LARGE SCALE GENOMIC DNA]</scope>
    <source>
        <strain evidence="3 4">YX9</strain>
    </source>
</reference>
<accession>A0A369HZJ8</accession>
<proteinExistence type="predicted"/>
<protein>
    <submittedName>
        <fullName evidence="3">DUF3347 domain-containing protein</fullName>
    </submittedName>
</protein>
<dbReference type="OrthoDB" id="5513217at2"/>
<evidence type="ECO:0000313" key="3">
    <source>
        <dbReference type="EMBL" id="RDB02778.1"/>
    </source>
</evidence>
<feature type="signal peptide" evidence="1">
    <location>
        <begin position="1"/>
        <end position="19"/>
    </location>
</feature>
<sequence length="157" mass="16665">MKKTIIFAFALLVSAVSFAQHEGHNMTKMGIEPVLTAYFKVKNALVASDAKATAAEAKVLSAAVKKAGKMIGADAVKAADAMAKSSDIDTQRAQLGTLTKAVYAAAKTMKPGGTVYYDFCPMANNNTGGYWLSEKKEIANPYFGDAMLKCGKVKETL</sequence>
<evidence type="ECO:0000259" key="2">
    <source>
        <dbReference type="Pfam" id="PF11827"/>
    </source>
</evidence>
<comment type="caution">
    <text evidence="3">The sequence shown here is derived from an EMBL/GenBank/DDBJ whole genome shotgun (WGS) entry which is preliminary data.</text>
</comment>
<keyword evidence="4" id="KW-1185">Reference proteome</keyword>
<evidence type="ECO:0000313" key="4">
    <source>
        <dbReference type="Proteomes" id="UP000253141"/>
    </source>
</evidence>
<dbReference type="EMBL" id="QPIW01000036">
    <property type="protein sequence ID" value="RDB02778.1"/>
    <property type="molecule type" value="Genomic_DNA"/>
</dbReference>
<dbReference type="Proteomes" id="UP000253141">
    <property type="component" value="Unassembled WGS sequence"/>
</dbReference>
<gene>
    <name evidence="3" type="ORF">DVG78_27070</name>
</gene>